<feature type="transmembrane region" description="Helical" evidence="6">
    <location>
        <begin position="414"/>
        <end position="435"/>
    </location>
</feature>
<dbReference type="Proteomes" id="UP000005018">
    <property type="component" value="Chromosome 2"/>
</dbReference>
<keyword evidence="9" id="KW-1185">Reference proteome</keyword>
<dbReference type="PANTHER" id="PTHR43341">
    <property type="entry name" value="AMINO ACID PERMEASE"/>
    <property type="match status" value="1"/>
</dbReference>
<dbReference type="OrthoDB" id="10062876at2759"/>
<dbReference type="GO" id="GO:0016020">
    <property type="term" value="C:membrane"/>
    <property type="evidence" value="ECO:0007669"/>
    <property type="project" value="UniProtKB-SubCell"/>
</dbReference>
<dbReference type="eggNOG" id="KOG1286">
    <property type="taxonomic scope" value="Eukaryota"/>
</dbReference>
<name>H8X1U2_CANO9</name>
<evidence type="ECO:0000256" key="5">
    <source>
        <dbReference type="ARBA" id="ARBA00023136"/>
    </source>
</evidence>
<accession>H8X1U2</accession>
<dbReference type="RefSeq" id="XP_003867934.1">
    <property type="nucleotide sequence ID" value="XM_003867886.1"/>
</dbReference>
<evidence type="ECO:0000313" key="8">
    <source>
        <dbReference type="EMBL" id="CCG22498.1"/>
    </source>
</evidence>
<dbReference type="HOGENOM" id="CLU_007946_12_1_1"/>
<feature type="transmembrane region" description="Helical" evidence="6">
    <location>
        <begin position="82"/>
        <end position="110"/>
    </location>
</feature>
<feature type="transmembrane region" description="Helical" evidence="6">
    <location>
        <begin position="53"/>
        <end position="70"/>
    </location>
</feature>
<evidence type="ECO:0000256" key="1">
    <source>
        <dbReference type="ARBA" id="ARBA00004141"/>
    </source>
</evidence>
<feature type="transmembrane region" description="Helical" evidence="6">
    <location>
        <begin position="195"/>
        <end position="214"/>
    </location>
</feature>
<dbReference type="InterPro" id="IPR050524">
    <property type="entry name" value="APC_YAT"/>
</dbReference>
<evidence type="ECO:0000256" key="3">
    <source>
        <dbReference type="ARBA" id="ARBA00022692"/>
    </source>
</evidence>
<reference evidence="8 9" key="1">
    <citation type="journal article" date="2012" name="PLoS ONE">
        <title>Sequence and analysis of the genome of the pathogenic yeast Candida orthopsilosis.</title>
        <authorList>
            <person name="Riccombeni A."/>
            <person name="Vidanes G."/>
            <person name="Proux-Wera E."/>
            <person name="Wolfe K.H."/>
            <person name="Butler G."/>
        </authorList>
    </citation>
    <scope>NUCLEOTIDE SEQUENCE [LARGE SCALE GENOMIC DNA]</scope>
    <source>
        <strain evidence="8 9">Co 90-125</strain>
    </source>
</reference>
<sequence>MSKKQEANVAVDVEKGSIEPFSINGETYKGFNSNRLDIDTYGQTQRKITSRHVSLMIIGQSIGSGLFVGVRSPLNTSGSLSFFLAFSVWAILVVYPLMQCVGVMCCYLPIKGSFIHFSARYVDPALGFAASIIYIYTAMMFVCLEATAVAQVISYWTNINPGVWITIAIVAYVCIGLVGANIYGEVEFFASILKVFLILGLMLFSLVSMCGGNPHHDAYGFQHWKEGGLFRSYLVGGSTGKFLGWWNALLWAAFAAGGPDALALIAGEVQRPRKTISLAAKRTYIRIYLFYIGGIFFLNCLISSVNPRLVESLTTGSQSSAGSPWVIGIEQVGVKGLASLINAVILSSAFSCGNAFFYCSTRSIYSAALAGYLPKFFAKCLKNGSPVYCVGATFAVSLLAYLNVNEASTNVFNWFVNLATTGLLLAYICMWWSYFRFRKAWEQQNGTKMDSPQYPYYLFARWMHPVITYSGFALTILVLFFNGFWIFFPHQFSVANLFTSYFAPVFFICLFVFWKLLKRTKFISAEDADITTDKQEIDEEEEVEELDHQEKQAQYGTAAWYVKLWKNFYSFCFT</sequence>
<keyword evidence="3 6" id="KW-0812">Transmembrane</keyword>
<dbReference type="PANTHER" id="PTHR43341:SF39">
    <property type="entry name" value="AMINO ACID TRANSPORTER (EUROFUNG)-RELATED"/>
    <property type="match status" value="1"/>
</dbReference>
<proteinExistence type="inferred from homology"/>
<evidence type="ECO:0000313" key="9">
    <source>
        <dbReference type="Proteomes" id="UP000005018"/>
    </source>
</evidence>
<evidence type="ECO:0000259" key="7">
    <source>
        <dbReference type="Pfam" id="PF00324"/>
    </source>
</evidence>
<dbReference type="GeneID" id="14538470"/>
<feature type="transmembrane region" description="Helical" evidence="6">
    <location>
        <begin position="466"/>
        <end position="488"/>
    </location>
</feature>
<protein>
    <submittedName>
        <fullName evidence="8">Put4 proline permease</fullName>
    </submittedName>
</protein>
<comment type="subcellular location">
    <subcellularLocation>
        <location evidence="1">Membrane</location>
        <topology evidence="1">Multi-pass membrane protein</topology>
    </subcellularLocation>
</comment>
<dbReference type="PIRSF" id="PIRSF006060">
    <property type="entry name" value="AA_transporter"/>
    <property type="match status" value="1"/>
</dbReference>
<comment type="similarity">
    <text evidence="2">Belongs to the amino acid-polyamine-organocation (APC) superfamily. YAT (TC 2.A.3.10) family.</text>
</comment>
<feature type="transmembrane region" description="Helical" evidence="6">
    <location>
        <begin position="385"/>
        <end position="402"/>
    </location>
</feature>
<feature type="transmembrane region" description="Helical" evidence="6">
    <location>
        <begin position="494"/>
        <end position="514"/>
    </location>
</feature>
<dbReference type="Gene3D" id="1.20.1740.10">
    <property type="entry name" value="Amino acid/polyamine transporter I"/>
    <property type="match status" value="1"/>
</dbReference>
<evidence type="ECO:0000256" key="6">
    <source>
        <dbReference type="SAM" id="Phobius"/>
    </source>
</evidence>
<feature type="transmembrane region" description="Helical" evidence="6">
    <location>
        <begin position="287"/>
        <end position="305"/>
    </location>
</feature>
<dbReference type="EMBL" id="HE681720">
    <property type="protein sequence ID" value="CCG22498.1"/>
    <property type="molecule type" value="Genomic_DNA"/>
</dbReference>
<feature type="transmembrane region" description="Helical" evidence="6">
    <location>
        <begin position="131"/>
        <end position="156"/>
    </location>
</feature>
<keyword evidence="4 6" id="KW-1133">Transmembrane helix</keyword>
<dbReference type="Pfam" id="PF00324">
    <property type="entry name" value="AA_permease"/>
    <property type="match status" value="1"/>
</dbReference>
<evidence type="ECO:0000256" key="2">
    <source>
        <dbReference type="ARBA" id="ARBA00006983"/>
    </source>
</evidence>
<dbReference type="KEGG" id="cot:CORT_0B07930"/>
<feature type="domain" description="Amino acid permease/ SLC12A" evidence="7">
    <location>
        <begin position="52"/>
        <end position="522"/>
    </location>
</feature>
<dbReference type="InterPro" id="IPR004841">
    <property type="entry name" value="AA-permease/SLC12A_dom"/>
</dbReference>
<organism evidence="8 9">
    <name type="scientific">Candida orthopsilosis (strain 90-125)</name>
    <name type="common">Yeast</name>
    <dbReference type="NCBI Taxonomy" id="1136231"/>
    <lineage>
        <taxon>Eukaryota</taxon>
        <taxon>Fungi</taxon>
        <taxon>Dikarya</taxon>
        <taxon>Ascomycota</taxon>
        <taxon>Saccharomycotina</taxon>
        <taxon>Pichiomycetes</taxon>
        <taxon>Debaryomycetaceae</taxon>
        <taxon>Candida/Lodderomyces clade</taxon>
        <taxon>Candida</taxon>
    </lineage>
</organism>
<feature type="transmembrane region" description="Helical" evidence="6">
    <location>
        <begin position="243"/>
        <end position="266"/>
    </location>
</feature>
<evidence type="ECO:0000256" key="4">
    <source>
        <dbReference type="ARBA" id="ARBA00022989"/>
    </source>
</evidence>
<feature type="transmembrane region" description="Helical" evidence="6">
    <location>
        <begin position="162"/>
        <end position="183"/>
    </location>
</feature>
<dbReference type="AlphaFoldDB" id="H8X1U2"/>
<keyword evidence="5 6" id="KW-0472">Membrane</keyword>
<dbReference type="GO" id="GO:0015171">
    <property type="term" value="F:amino acid transmembrane transporter activity"/>
    <property type="evidence" value="ECO:0007669"/>
    <property type="project" value="TreeGrafter"/>
</dbReference>
<gene>
    <name evidence="8" type="ORF">CORT_0B07930</name>
</gene>